<accession>A0A1M6M7C8</accession>
<keyword evidence="3" id="KW-1185">Reference proteome</keyword>
<evidence type="ECO:0000313" key="3">
    <source>
        <dbReference type="Proteomes" id="UP000183975"/>
    </source>
</evidence>
<reference evidence="2 3" key="1">
    <citation type="submission" date="2016-11" db="EMBL/GenBank/DDBJ databases">
        <authorList>
            <person name="Jaros S."/>
            <person name="Januszkiewicz K."/>
            <person name="Wedrychowicz H."/>
        </authorList>
    </citation>
    <scope>NUCLEOTIDE SEQUENCE [LARGE SCALE GENOMIC DNA]</scope>
    <source>
        <strain evidence="2 3">DSM 14214</strain>
    </source>
</reference>
<protein>
    <submittedName>
        <fullName evidence="2">Uncharacterized protein</fullName>
    </submittedName>
</protein>
<dbReference type="OrthoDB" id="9913049at2"/>
<evidence type="ECO:0000256" key="1">
    <source>
        <dbReference type="SAM" id="Phobius"/>
    </source>
</evidence>
<name>A0A1M6M7C8_9FIRM</name>
<keyword evidence="1" id="KW-0812">Transmembrane</keyword>
<feature type="transmembrane region" description="Helical" evidence="1">
    <location>
        <begin position="12"/>
        <end position="30"/>
    </location>
</feature>
<dbReference type="RefSeq" id="WP_072848839.1">
    <property type="nucleotide sequence ID" value="NZ_FRAH01000006.1"/>
</dbReference>
<feature type="transmembrane region" description="Helical" evidence="1">
    <location>
        <begin position="36"/>
        <end position="60"/>
    </location>
</feature>
<dbReference type="EMBL" id="FRAH01000006">
    <property type="protein sequence ID" value="SHJ79396.1"/>
    <property type="molecule type" value="Genomic_DNA"/>
</dbReference>
<feature type="transmembrane region" description="Helical" evidence="1">
    <location>
        <begin position="72"/>
        <end position="89"/>
    </location>
</feature>
<evidence type="ECO:0000313" key="2">
    <source>
        <dbReference type="EMBL" id="SHJ79396.1"/>
    </source>
</evidence>
<sequence>MGYGRSRLWKYAATVGVVGLLLMMGAILVADRWENMFGVAVLLGLVCTWAALLMLAGAWVRELWHSFRRKDYLTTVIWLALGLLVLFLFCRRIF</sequence>
<gene>
    <name evidence="2" type="ORF">SAMN02745138_00513</name>
</gene>
<keyword evidence="1" id="KW-0472">Membrane</keyword>
<keyword evidence="1" id="KW-1133">Transmembrane helix</keyword>
<organism evidence="2 3">
    <name type="scientific">Anaerotignum lactatifermentans DSM 14214</name>
    <dbReference type="NCBI Taxonomy" id="1121323"/>
    <lineage>
        <taxon>Bacteria</taxon>
        <taxon>Bacillati</taxon>
        <taxon>Bacillota</taxon>
        <taxon>Clostridia</taxon>
        <taxon>Lachnospirales</taxon>
        <taxon>Anaerotignaceae</taxon>
        <taxon>Anaerotignum</taxon>
    </lineage>
</organism>
<dbReference type="Proteomes" id="UP000183975">
    <property type="component" value="Unassembled WGS sequence"/>
</dbReference>
<proteinExistence type="predicted"/>
<dbReference type="AlphaFoldDB" id="A0A1M6M7C8"/>